<name>A0ABD3LI87_EUCGL</name>
<comment type="caution">
    <text evidence="4">The sequence shown here is derived from an EMBL/GenBank/DDBJ whole genome shotgun (WGS) entry which is preliminary data.</text>
</comment>
<accession>A0ABD3LI87</accession>
<reference evidence="4 5" key="1">
    <citation type="submission" date="2024-11" db="EMBL/GenBank/DDBJ databases">
        <title>Chromosome-level genome assembly of Eucalyptus globulus Labill. provides insights into its genome evolution.</title>
        <authorList>
            <person name="Li X."/>
        </authorList>
    </citation>
    <scope>NUCLEOTIDE SEQUENCE [LARGE SCALE GENOMIC DNA]</scope>
    <source>
        <strain evidence="4">CL2024</strain>
        <tissue evidence="4">Fresh tender leaves</tissue>
    </source>
</reference>
<feature type="domain" description="Inositol polyphosphate-related phosphatase" evidence="3">
    <location>
        <begin position="56"/>
        <end position="383"/>
    </location>
</feature>
<evidence type="ECO:0000313" key="4">
    <source>
        <dbReference type="EMBL" id="KAL3751122.1"/>
    </source>
</evidence>
<gene>
    <name evidence="4" type="ORF">ACJRO7_012007</name>
</gene>
<evidence type="ECO:0000256" key="1">
    <source>
        <dbReference type="ARBA" id="ARBA00010768"/>
    </source>
</evidence>
<organism evidence="4 5">
    <name type="scientific">Eucalyptus globulus</name>
    <name type="common">Tasmanian blue gum</name>
    <dbReference type="NCBI Taxonomy" id="34317"/>
    <lineage>
        <taxon>Eukaryota</taxon>
        <taxon>Viridiplantae</taxon>
        <taxon>Streptophyta</taxon>
        <taxon>Embryophyta</taxon>
        <taxon>Tracheophyta</taxon>
        <taxon>Spermatophyta</taxon>
        <taxon>Magnoliopsida</taxon>
        <taxon>eudicotyledons</taxon>
        <taxon>Gunneridae</taxon>
        <taxon>Pentapetalae</taxon>
        <taxon>rosids</taxon>
        <taxon>malvids</taxon>
        <taxon>Myrtales</taxon>
        <taxon>Myrtaceae</taxon>
        <taxon>Myrtoideae</taxon>
        <taxon>Eucalypteae</taxon>
        <taxon>Eucalyptus</taxon>
    </lineage>
</organism>
<dbReference type="GO" id="GO:0016787">
    <property type="term" value="F:hydrolase activity"/>
    <property type="evidence" value="ECO:0007669"/>
    <property type="project" value="UniProtKB-KW"/>
</dbReference>
<proteinExistence type="inferred from homology"/>
<dbReference type="Gene3D" id="3.60.10.10">
    <property type="entry name" value="Endonuclease/exonuclease/phosphatase"/>
    <property type="match status" value="1"/>
</dbReference>
<dbReference type="SMART" id="SM00128">
    <property type="entry name" value="IPPc"/>
    <property type="match status" value="1"/>
</dbReference>
<dbReference type="SUPFAM" id="SSF56219">
    <property type="entry name" value="DNase I-like"/>
    <property type="match status" value="1"/>
</dbReference>
<dbReference type="PANTHER" id="PTHR45666">
    <property type="entry name" value="TYPE IV INOSITOL POLYPHOSPHATE 5-PHOSPHATASE 9"/>
    <property type="match status" value="1"/>
</dbReference>
<sequence>MWTRLVANKILRKGLGSNNFVADYPIDIEDSLVGFPILEDPSLSGKSILNRHMDTLKYKVFVSTWNVGGVAPDEDLAMEDFLDTCNNSYDIYVLGFQEIVPLKASNVLGSENANLCMKWNSLIRETLSGNRDCRHGSDYEKKRMHGREYHCIVSKQMVGIFISVWIRSELRPYVSHPSVSCVGCGVMFCLGNKGSVSVRFLLHETSFCFVCTHLASGGKEGDEKWRTSNMAEILSRTAFPRGPLLNLPRKVLDHDRVILLGDLNYRISLPEATTRELVNRKEWDALLDKDQLRMELMNGHVLQGWHEGTIQFAPTYKYIPNSDLYYGCFQAKKGEKRRSPAWCDRIIWCGKGLKQHLYTRGESWLSDHRPVKAIFTAEVGVSRTLRGLRSLFLSERFDPVASRFVVSSKDDGLLCKGRSSFQI</sequence>
<comment type="similarity">
    <text evidence="1">Belongs to the inositol polyphosphate 5-phosphatase family.</text>
</comment>
<evidence type="ECO:0000259" key="3">
    <source>
        <dbReference type="SMART" id="SM00128"/>
    </source>
</evidence>
<dbReference type="InterPro" id="IPR000300">
    <property type="entry name" value="IPPc"/>
</dbReference>
<dbReference type="AlphaFoldDB" id="A0ABD3LI87"/>
<dbReference type="InterPro" id="IPR036691">
    <property type="entry name" value="Endo/exonu/phosph_ase_sf"/>
</dbReference>
<dbReference type="InterPro" id="IPR045849">
    <property type="entry name" value="IP5P_plant"/>
</dbReference>
<evidence type="ECO:0000313" key="5">
    <source>
        <dbReference type="Proteomes" id="UP001634007"/>
    </source>
</evidence>
<dbReference type="Pfam" id="PF22669">
    <property type="entry name" value="Exo_endo_phos2"/>
    <property type="match status" value="1"/>
</dbReference>
<dbReference type="PANTHER" id="PTHR45666:SF18">
    <property type="entry name" value="TYPE IV INOSITOL POLYPHOSPHATE 5-PHOSPHATASE 9"/>
    <property type="match status" value="1"/>
</dbReference>
<evidence type="ECO:0000256" key="2">
    <source>
        <dbReference type="ARBA" id="ARBA00022801"/>
    </source>
</evidence>
<dbReference type="EMBL" id="JBJKBG010000002">
    <property type="protein sequence ID" value="KAL3751122.1"/>
    <property type="molecule type" value="Genomic_DNA"/>
</dbReference>
<dbReference type="Proteomes" id="UP001634007">
    <property type="component" value="Unassembled WGS sequence"/>
</dbReference>
<protein>
    <recommendedName>
        <fullName evidence="3">Inositol polyphosphate-related phosphatase domain-containing protein</fullName>
    </recommendedName>
</protein>
<keyword evidence="2" id="KW-0378">Hydrolase</keyword>
<keyword evidence="5" id="KW-1185">Reference proteome</keyword>
<dbReference type="FunFam" id="3.60.10.10:FF:000053">
    <property type="entry name" value="Type IV inositol polyphosphate 5-phosphatase 9"/>
    <property type="match status" value="1"/>
</dbReference>